<dbReference type="EMBL" id="JAGXEW010000005">
    <property type="protein sequence ID" value="KAK1171162.1"/>
    <property type="molecule type" value="Genomic_DNA"/>
</dbReference>
<sequence length="84" mass="9504">MTEEQLRNVYAAEIQFDLQNFPAVQTLEPNFTAVQHQGQCPRRLVLELSYRRSCSTLVLSDSDCGVTEGRRVKHLTEQAAASCF</sequence>
<organism evidence="1 2">
    <name type="scientific">Acipenser oxyrinchus oxyrinchus</name>
    <dbReference type="NCBI Taxonomy" id="40147"/>
    <lineage>
        <taxon>Eukaryota</taxon>
        <taxon>Metazoa</taxon>
        <taxon>Chordata</taxon>
        <taxon>Craniata</taxon>
        <taxon>Vertebrata</taxon>
        <taxon>Euteleostomi</taxon>
        <taxon>Actinopterygii</taxon>
        <taxon>Chondrostei</taxon>
        <taxon>Acipenseriformes</taxon>
        <taxon>Acipenseridae</taxon>
        <taxon>Acipenser</taxon>
    </lineage>
</organism>
<comment type="caution">
    <text evidence="1">The sequence shown here is derived from an EMBL/GenBank/DDBJ whole genome shotgun (WGS) entry which is preliminary data.</text>
</comment>
<reference evidence="1" key="1">
    <citation type="submission" date="2022-02" db="EMBL/GenBank/DDBJ databases">
        <title>Atlantic sturgeon de novo genome assembly.</title>
        <authorList>
            <person name="Stock M."/>
            <person name="Klopp C."/>
            <person name="Guiguen Y."/>
            <person name="Cabau C."/>
            <person name="Parinello H."/>
            <person name="Santidrian Yebra-Pimentel E."/>
            <person name="Kuhl H."/>
            <person name="Dirks R.P."/>
            <person name="Guessner J."/>
            <person name="Wuertz S."/>
            <person name="Du K."/>
            <person name="Schartl M."/>
        </authorList>
    </citation>
    <scope>NUCLEOTIDE SEQUENCE</scope>
    <source>
        <strain evidence="1">STURGEONOMICS-FGT-2020</strain>
        <tissue evidence="1">Whole blood</tissue>
    </source>
</reference>
<dbReference type="AlphaFoldDB" id="A0AAD8LNX9"/>
<evidence type="ECO:0000313" key="2">
    <source>
        <dbReference type="Proteomes" id="UP001230051"/>
    </source>
</evidence>
<dbReference type="Proteomes" id="UP001230051">
    <property type="component" value="Unassembled WGS sequence"/>
</dbReference>
<name>A0AAD8LNX9_ACIOX</name>
<protein>
    <submittedName>
        <fullName evidence="1">Dynein heavy chain 8, axonemal-like</fullName>
    </submittedName>
</protein>
<evidence type="ECO:0000313" key="1">
    <source>
        <dbReference type="EMBL" id="KAK1171162.1"/>
    </source>
</evidence>
<accession>A0AAD8LNX9</accession>
<gene>
    <name evidence="1" type="ORF">AOXY_G5883</name>
</gene>
<proteinExistence type="predicted"/>
<keyword evidence="2" id="KW-1185">Reference proteome</keyword>